<organism evidence="2 3">
    <name type="scientific">Acinetobacter gerneri</name>
    <dbReference type="NCBI Taxonomy" id="202952"/>
    <lineage>
        <taxon>Bacteria</taxon>
        <taxon>Pseudomonadati</taxon>
        <taxon>Pseudomonadota</taxon>
        <taxon>Gammaproteobacteria</taxon>
        <taxon>Moraxellales</taxon>
        <taxon>Moraxellaceae</taxon>
        <taxon>Acinetobacter</taxon>
    </lineage>
</organism>
<keyword evidence="1" id="KW-1133">Transmembrane helix</keyword>
<keyword evidence="1" id="KW-0812">Transmembrane</keyword>
<dbReference type="EMBL" id="JAVIDA010000046">
    <property type="protein sequence ID" value="MDQ9073483.1"/>
    <property type="molecule type" value="Genomic_DNA"/>
</dbReference>
<comment type="caution">
    <text evidence="2">The sequence shown here is derived from an EMBL/GenBank/DDBJ whole genome shotgun (WGS) entry which is preliminary data.</text>
</comment>
<gene>
    <name evidence="2" type="ORF">RFH51_18725</name>
</gene>
<feature type="transmembrane region" description="Helical" evidence="1">
    <location>
        <begin position="36"/>
        <end position="59"/>
    </location>
</feature>
<proteinExistence type="predicted"/>
<accession>A0AAW8JQE7</accession>
<dbReference type="AlphaFoldDB" id="A0AAW8JQE7"/>
<name>A0AAW8JQE7_9GAMM</name>
<evidence type="ECO:0000313" key="3">
    <source>
        <dbReference type="Proteomes" id="UP001243195"/>
    </source>
</evidence>
<feature type="transmembrane region" description="Helical" evidence="1">
    <location>
        <begin position="5"/>
        <end position="24"/>
    </location>
</feature>
<protein>
    <submittedName>
        <fullName evidence="2">Uncharacterized protein</fullName>
    </submittedName>
</protein>
<reference evidence="2" key="1">
    <citation type="submission" date="2023-08" db="EMBL/GenBank/DDBJ databases">
        <title>Emergence of clinically-relevant ST2 carbapenem-resistant Acinetobacter baumannii strains in hospital sewages in Zhejiang, East of China.</title>
        <authorList>
            <person name="Kaichao C."/>
            <person name="Zhang R."/>
        </authorList>
    </citation>
    <scope>NUCLEOTIDE SEQUENCE</scope>
    <source>
        <strain evidence="2">M-SY-60</strain>
    </source>
</reference>
<dbReference type="RefSeq" id="WP_308957412.1">
    <property type="nucleotide sequence ID" value="NZ_JAVICY010000048.1"/>
</dbReference>
<evidence type="ECO:0000313" key="2">
    <source>
        <dbReference type="EMBL" id="MDQ9073483.1"/>
    </source>
</evidence>
<dbReference type="Proteomes" id="UP001243195">
    <property type="component" value="Unassembled WGS sequence"/>
</dbReference>
<evidence type="ECO:0000256" key="1">
    <source>
        <dbReference type="SAM" id="Phobius"/>
    </source>
</evidence>
<keyword evidence="1" id="KW-0472">Membrane</keyword>
<sequence>MVKKVIALFFSILCAVSLIMIFYWKDSHFDPNLKDLLIYFICLPLLLTALGILPFIAIVQYNKYQKNKQEQLDKKQIEPAVVEQKKPIEWINLNLYSTSLQHALGENEAIFQNISGGISAQLDALLSENLQAGILSYRIEELDQALDEQQQNNAIYRINHMILNQLELNQEALIVIADQLKQSALFYDSQQAYAYKMHPKWIDPNAASEEIDTPPAKPMQRLNYLNIHIFLSKQIQSIWDESTCSEEIEMFIDNLGIISQQLRIHFHYFDSQNSYLALLDLFKHIAHQNHEVSLLVVADSEIDEQILTTKFEIQHYIPSEFSSSCCLSHESVTLDELEPIQTLQLALNESQFAQVLKELQLDDDELYEHDSPFIVVSNDVFNIKNQKILAQNFADTAIASQHFIYGSLFLGHSQDLAEIFGFMLGTHLSGENFTSVYNTKNPSAQLLLRPFSA</sequence>